<dbReference type="GO" id="GO:0006508">
    <property type="term" value="P:proteolysis"/>
    <property type="evidence" value="ECO:0007669"/>
    <property type="project" value="UniProtKB-KW"/>
</dbReference>
<comment type="similarity">
    <text evidence="1 5">Belongs to the peptidase S8 family.</text>
</comment>
<dbReference type="EMBL" id="BLAY01000044">
    <property type="protein sequence ID" value="GET38393.1"/>
    <property type="molecule type" value="Genomic_DNA"/>
</dbReference>
<dbReference type="Gene3D" id="3.40.50.200">
    <property type="entry name" value="Peptidase S8/S53 domain"/>
    <property type="match status" value="1"/>
</dbReference>
<accession>A0AAV3X7P1</accession>
<dbReference type="Pfam" id="PF00082">
    <property type="entry name" value="Peptidase_S8"/>
    <property type="match status" value="1"/>
</dbReference>
<evidence type="ECO:0000259" key="6">
    <source>
        <dbReference type="Pfam" id="PF00082"/>
    </source>
</evidence>
<dbReference type="InterPro" id="IPR023828">
    <property type="entry name" value="Peptidase_S8_Ser-AS"/>
</dbReference>
<dbReference type="AlphaFoldDB" id="A0AAV3X7P1"/>
<evidence type="ECO:0000313" key="7">
    <source>
        <dbReference type="EMBL" id="GET38393.1"/>
    </source>
</evidence>
<keyword evidence="8" id="KW-1185">Reference proteome</keyword>
<dbReference type="SUPFAM" id="SSF52743">
    <property type="entry name" value="Subtilisin-like"/>
    <property type="match status" value="1"/>
</dbReference>
<comment type="caution">
    <text evidence="5">Lacks conserved residue(s) required for the propagation of feature annotation.</text>
</comment>
<dbReference type="PANTHER" id="PTHR43806:SF11">
    <property type="entry name" value="CEREVISIN-RELATED"/>
    <property type="match status" value="1"/>
</dbReference>
<evidence type="ECO:0000256" key="5">
    <source>
        <dbReference type="PROSITE-ProRule" id="PRU01240"/>
    </source>
</evidence>
<dbReference type="InterPro" id="IPR050131">
    <property type="entry name" value="Peptidase_S8_subtilisin-like"/>
</dbReference>
<keyword evidence="4" id="KW-0720">Serine protease</keyword>
<keyword evidence="2" id="KW-0645">Protease</keyword>
<dbReference type="PANTHER" id="PTHR43806">
    <property type="entry name" value="PEPTIDASE S8"/>
    <property type="match status" value="1"/>
</dbReference>
<dbReference type="PROSITE" id="PS00138">
    <property type="entry name" value="SUBTILASE_SER"/>
    <property type="match status" value="1"/>
</dbReference>
<feature type="domain" description="Peptidase S8/S53" evidence="6">
    <location>
        <begin position="11"/>
        <end position="77"/>
    </location>
</feature>
<protein>
    <submittedName>
        <fullName evidence="7">Peptidase S8 and S53 subtilisin kexin sedolisin</fullName>
    </submittedName>
</protein>
<dbReference type="PROSITE" id="PS51892">
    <property type="entry name" value="SUBTILASE"/>
    <property type="match status" value="1"/>
</dbReference>
<name>A0AAV3X7P1_9CYAN</name>
<sequence>MQAGNTQLDYVVAPGVNVYSTWTGNSYEFATGTSMASPYVAGVAALTLSANPNLSPAQVETILTSTANGTIVQSAGVNSTAAKGLKSSAAMVDSVTGNTIDADFDRFSLEDAAAKDFNVDPVTSAAAPKHLLRTGAIAQNTPENNIAPNISPQLMANEILLAGVTCLVTNFKNSINLPLETGVASIPLDSWDNSTGYIIPEKPGQNSPILAPMYDKNLKLEDGFAT</sequence>
<dbReference type="GO" id="GO:0004252">
    <property type="term" value="F:serine-type endopeptidase activity"/>
    <property type="evidence" value="ECO:0007669"/>
    <property type="project" value="InterPro"/>
</dbReference>
<evidence type="ECO:0000256" key="2">
    <source>
        <dbReference type="ARBA" id="ARBA00022670"/>
    </source>
</evidence>
<dbReference type="InterPro" id="IPR000209">
    <property type="entry name" value="Peptidase_S8/S53_dom"/>
</dbReference>
<reference evidence="7" key="1">
    <citation type="submission" date="2019-10" db="EMBL/GenBank/DDBJ databases">
        <title>Draft genome sequece of Microseira wollei NIES-4236.</title>
        <authorList>
            <person name="Yamaguchi H."/>
            <person name="Suzuki S."/>
            <person name="Kawachi M."/>
        </authorList>
    </citation>
    <scope>NUCLEOTIDE SEQUENCE</scope>
    <source>
        <strain evidence="7">NIES-4236</strain>
    </source>
</reference>
<organism evidence="7 8">
    <name type="scientific">Microseira wollei NIES-4236</name>
    <dbReference type="NCBI Taxonomy" id="2530354"/>
    <lineage>
        <taxon>Bacteria</taxon>
        <taxon>Bacillati</taxon>
        <taxon>Cyanobacteriota</taxon>
        <taxon>Cyanophyceae</taxon>
        <taxon>Oscillatoriophycideae</taxon>
        <taxon>Aerosakkonematales</taxon>
        <taxon>Aerosakkonemataceae</taxon>
        <taxon>Microseira</taxon>
    </lineage>
</organism>
<evidence type="ECO:0000313" key="8">
    <source>
        <dbReference type="Proteomes" id="UP001050975"/>
    </source>
</evidence>
<dbReference type="InterPro" id="IPR036852">
    <property type="entry name" value="Peptidase_S8/S53_dom_sf"/>
</dbReference>
<dbReference type="Proteomes" id="UP001050975">
    <property type="component" value="Unassembled WGS sequence"/>
</dbReference>
<keyword evidence="3" id="KW-0378">Hydrolase</keyword>
<proteinExistence type="inferred from homology"/>
<dbReference type="RefSeq" id="WP_264196517.1">
    <property type="nucleotide sequence ID" value="NZ_BLAY01000044.1"/>
</dbReference>
<evidence type="ECO:0000256" key="3">
    <source>
        <dbReference type="ARBA" id="ARBA00022801"/>
    </source>
</evidence>
<evidence type="ECO:0000256" key="1">
    <source>
        <dbReference type="ARBA" id="ARBA00011073"/>
    </source>
</evidence>
<gene>
    <name evidence="7" type="ORF">MiSe_31510</name>
</gene>
<evidence type="ECO:0000256" key="4">
    <source>
        <dbReference type="ARBA" id="ARBA00022825"/>
    </source>
</evidence>
<comment type="caution">
    <text evidence="7">The sequence shown here is derived from an EMBL/GenBank/DDBJ whole genome shotgun (WGS) entry which is preliminary data.</text>
</comment>